<proteinExistence type="predicted"/>
<evidence type="ECO:0008006" key="3">
    <source>
        <dbReference type="Google" id="ProtNLM"/>
    </source>
</evidence>
<dbReference type="EMBL" id="BPQG01000100">
    <property type="protein sequence ID" value="GJD46924.1"/>
    <property type="molecule type" value="Genomic_DNA"/>
</dbReference>
<evidence type="ECO:0000313" key="1">
    <source>
        <dbReference type="EMBL" id="GJD46924.1"/>
    </source>
</evidence>
<protein>
    <recommendedName>
        <fullName evidence="3">HAD-IIIC family phosphatase</fullName>
    </recommendedName>
</protein>
<dbReference type="Gene3D" id="3.40.50.1110">
    <property type="entry name" value="SGNH hydrolase"/>
    <property type="match status" value="1"/>
</dbReference>
<accession>A0ABQ4QQB0</accession>
<gene>
    <name evidence="1" type="ORF">AFCDBAGC_4809</name>
</gene>
<dbReference type="InterPro" id="IPR036412">
    <property type="entry name" value="HAD-like_sf"/>
</dbReference>
<comment type="caution">
    <text evidence="1">The sequence shown here is derived from an EMBL/GenBank/DDBJ whole genome shotgun (WGS) entry which is preliminary data.</text>
</comment>
<reference evidence="1 2" key="1">
    <citation type="journal article" date="2021" name="Front. Microbiol.">
        <title>Comprehensive Comparative Genomics and Phenotyping of Methylobacterium Species.</title>
        <authorList>
            <person name="Alessa O."/>
            <person name="Ogura Y."/>
            <person name="Fujitani Y."/>
            <person name="Takami H."/>
            <person name="Hayashi T."/>
            <person name="Sahin N."/>
            <person name="Tani A."/>
        </authorList>
    </citation>
    <scope>NUCLEOTIDE SEQUENCE [LARGE SCALE GENOMIC DNA]</scope>
    <source>
        <strain evidence="1 2">DSM 23679</strain>
    </source>
</reference>
<dbReference type="NCBIfam" id="TIGR01686">
    <property type="entry name" value="FkbH"/>
    <property type="match status" value="1"/>
</dbReference>
<dbReference type="InterPro" id="IPR036514">
    <property type="entry name" value="SGNH_hydro_sf"/>
</dbReference>
<evidence type="ECO:0000313" key="2">
    <source>
        <dbReference type="Proteomes" id="UP001055117"/>
    </source>
</evidence>
<dbReference type="InterPro" id="IPR010037">
    <property type="entry name" value="FkbH_domain"/>
</dbReference>
<dbReference type="InterPro" id="IPR010033">
    <property type="entry name" value="HAD_SF_ppase_IIIC"/>
</dbReference>
<dbReference type="Pfam" id="PF00702">
    <property type="entry name" value="Hydrolase"/>
    <property type="match status" value="1"/>
</dbReference>
<keyword evidence="2" id="KW-1185">Reference proteome</keyword>
<organism evidence="1 2">
    <name type="scientific">Methylobacterium cerastii</name>
    <dbReference type="NCBI Taxonomy" id="932741"/>
    <lineage>
        <taxon>Bacteria</taxon>
        <taxon>Pseudomonadati</taxon>
        <taxon>Pseudomonadota</taxon>
        <taxon>Alphaproteobacteria</taxon>
        <taxon>Hyphomicrobiales</taxon>
        <taxon>Methylobacteriaceae</taxon>
        <taxon>Methylobacterium</taxon>
    </lineage>
</organism>
<dbReference type="SUPFAM" id="SSF56784">
    <property type="entry name" value="HAD-like"/>
    <property type="match status" value="1"/>
</dbReference>
<dbReference type="InterPro" id="IPR023214">
    <property type="entry name" value="HAD_sf"/>
</dbReference>
<sequence>MIGSCLVEDLVSYSNDSGATPGDFVLFNNIGRLPDSPPQPIAAYDVQIVQIPLRTLLADAHFAKLKYHRTEDYRLVFDQAVQRLSLALDAAMRWNRETGLASLVVNYFRPQQDVLGRLLPRNDLRNFSYFIDRLNESLADLVAGYTNGHILDFDAISATIGRIHVQDEHLWMLNHNSTLSDFDAAHDRARLHPPPPVSRQSDLRIAAFFDAVHAEIEAMVRTLRQIDAVKLVIVDLDDTLWRGVLAEESGEAKTNEGWPFGLAEALAVLKARGIVLAIASKNDDATIRAAWDSQLGDRLELADFAVVMIGWNPKVESVAAILQQVNVLPSSTVFIDDNPVERAAIEAAFPGIRTLGADLYGIRRTLLWSAETQVPFITDESGRRTEMIRAQVVREETRKTVSRTEFLGNLDIRVASDVITTIGHGRFPRTLELINKTNQFNTTGHRWTSEAMQAALQEGAVIHAFSVADRFTDYGLVGAVLVRGAAIEQLVMSCRVVGLDIERRMLASIVDGLKRDGSTRVSACFLATDRNAPCADVFADSGFRAEGEGWVFDLD</sequence>
<dbReference type="Proteomes" id="UP001055117">
    <property type="component" value="Unassembled WGS sequence"/>
</dbReference>
<dbReference type="NCBIfam" id="TIGR01681">
    <property type="entry name" value="HAD-SF-IIIC"/>
    <property type="match status" value="1"/>
</dbReference>
<name>A0ABQ4QQB0_9HYPH</name>
<dbReference type="Gene3D" id="3.40.50.1000">
    <property type="entry name" value="HAD superfamily/HAD-like"/>
    <property type="match status" value="1"/>
</dbReference>